<dbReference type="EMBL" id="BSNJ01000003">
    <property type="protein sequence ID" value="GLQ20721.1"/>
    <property type="molecule type" value="Genomic_DNA"/>
</dbReference>
<gene>
    <name evidence="2" type="ORF">GCM10007854_16760</name>
</gene>
<evidence type="ECO:0000313" key="2">
    <source>
        <dbReference type="EMBL" id="GLQ20721.1"/>
    </source>
</evidence>
<comment type="caution">
    <text evidence="2">The sequence shown here is derived from an EMBL/GenBank/DDBJ whole genome shotgun (WGS) entry which is preliminary data.</text>
</comment>
<evidence type="ECO:0000313" key="3">
    <source>
        <dbReference type="Proteomes" id="UP001161390"/>
    </source>
</evidence>
<protein>
    <submittedName>
        <fullName evidence="2">Uncharacterized protein</fullName>
    </submittedName>
</protein>
<sequence length="278" mass="30590">MTTRSFASGPIGALNSLVMAVLMAGVMVVPAQAEDIFDILARNDAVGRAAAPDFVPYRHTVDVVVSGSKGDDVHDPLIAKLRIDPSQPPGERVTVLEQTEDARGEMEKALREMIEEIEDEDRTPAAQAQSFWCNPAGATPNPEDFTVLEETDAMARLRPTAERMVSLFMQTGDRDLDRKERSMAKKLSDRLEGELVYHKPSGRIQEAAFHITRPMTVLLIAKIREMRMEQGCSIAPNGHPYVSRFSMDVQVTALGKNITNVMELSVSDLELIEAAPEG</sequence>
<name>A0ABQ5V2A2_9PROT</name>
<reference evidence="2" key="2">
    <citation type="submission" date="2023-01" db="EMBL/GenBank/DDBJ databases">
        <title>Draft genome sequence of Algimonas porphyrae strain NBRC 108216.</title>
        <authorList>
            <person name="Sun Q."/>
            <person name="Mori K."/>
        </authorList>
    </citation>
    <scope>NUCLEOTIDE SEQUENCE</scope>
    <source>
        <strain evidence="2">NBRC 108216</strain>
    </source>
</reference>
<evidence type="ECO:0000256" key="1">
    <source>
        <dbReference type="SAM" id="Coils"/>
    </source>
</evidence>
<dbReference type="Proteomes" id="UP001161390">
    <property type="component" value="Unassembled WGS sequence"/>
</dbReference>
<keyword evidence="1" id="KW-0175">Coiled coil</keyword>
<accession>A0ABQ5V2A2</accession>
<keyword evidence="3" id="KW-1185">Reference proteome</keyword>
<dbReference type="RefSeq" id="WP_284371524.1">
    <property type="nucleotide sequence ID" value="NZ_BSNJ01000003.1"/>
</dbReference>
<proteinExistence type="predicted"/>
<organism evidence="2 3">
    <name type="scientific">Algimonas porphyrae</name>
    <dbReference type="NCBI Taxonomy" id="1128113"/>
    <lineage>
        <taxon>Bacteria</taxon>
        <taxon>Pseudomonadati</taxon>
        <taxon>Pseudomonadota</taxon>
        <taxon>Alphaproteobacteria</taxon>
        <taxon>Maricaulales</taxon>
        <taxon>Robiginitomaculaceae</taxon>
        <taxon>Algimonas</taxon>
    </lineage>
</organism>
<reference evidence="2" key="1">
    <citation type="journal article" date="2014" name="Int. J. Syst. Evol. Microbiol.">
        <title>Complete genome of a new Firmicutes species belonging to the dominant human colonic microbiota ('Ruminococcus bicirculans') reveals two chromosomes and a selective capacity to utilize plant glucans.</title>
        <authorList>
            <consortium name="NISC Comparative Sequencing Program"/>
            <person name="Wegmann U."/>
            <person name="Louis P."/>
            <person name="Goesmann A."/>
            <person name="Henrissat B."/>
            <person name="Duncan S.H."/>
            <person name="Flint H.J."/>
        </authorList>
    </citation>
    <scope>NUCLEOTIDE SEQUENCE</scope>
    <source>
        <strain evidence="2">NBRC 108216</strain>
    </source>
</reference>
<feature type="coiled-coil region" evidence="1">
    <location>
        <begin position="96"/>
        <end position="123"/>
    </location>
</feature>